<feature type="transmembrane region" description="Helical" evidence="1">
    <location>
        <begin position="7"/>
        <end position="40"/>
    </location>
</feature>
<evidence type="ECO:0000313" key="2">
    <source>
        <dbReference type="EMBL" id="SFM07329.1"/>
    </source>
</evidence>
<reference evidence="3" key="1">
    <citation type="submission" date="2016-10" db="EMBL/GenBank/DDBJ databases">
        <authorList>
            <person name="Varghese N."/>
            <person name="Submissions S."/>
        </authorList>
    </citation>
    <scope>NUCLEOTIDE SEQUENCE [LARGE SCALE GENOMIC DNA]</scope>
    <source>
        <strain evidence="3">BL36</strain>
    </source>
</reference>
<dbReference type="AlphaFoldDB" id="A0A1I4MVM2"/>
<dbReference type="RefSeq" id="WP_092042738.1">
    <property type="nucleotide sequence ID" value="NZ_FOTK01000018.1"/>
</dbReference>
<evidence type="ECO:0000313" key="3">
    <source>
        <dbReference type="Proteomes" id="UP000199048"/>
    </source>
</evidence>
<dbReference type="Proteomes" id="UP000199048">
    <property type="component" value="Unassembled WGS sequence"/>
</dbReference>
<accession>A0A1I4MVM2</accession>
<keyword evidence="1" id="KW-1133">Transmembrane helix</keyword>
<organism evidence="2 3">
    <name type="scientific">Methylobacterium pseudosasicola</name>
    <dbReference type="NCBI Taxonomy" id="582667"/>
    <lineage>
        <taxon>Bacteria</taxon>
        <taxon>Pseudomonadati</taxon>
        <taxon>Pseudomonadota</taxon>
        <taxon>Alphaproteobacteria</taxon>
        <taxon>Hyphomicrobiales</taxon>
        <taxon>Methylobacteriaceae</taxon>
        <taxon>Methylobacterium</taxon>
    </lineage>
</organism>
<proteinExistence type="predicted"/>
<name>A0A1I4MVM2_9HYPH</name>
<keyword evidence="1" id="KW-0472">Membrane</keyword>
<protein>
    <submittedName>
        <fullName evidence="2">Uncharacterized protein</fullName>
    </submittedName>
</protein>
<keyword evidence="3" id="KW-1185">Reference proteome</keyword>
<gene>
    <name evidence="2" type="ORF">SAMN05192568_101872</name>
</gene>
<sequence>MLLAAVLFGVGLVIGWFYTMLIIVATSALILVGALLLFAFGPGLDMLHGLIVLGYLTAHQSGYLLGAYCGGHYEDKRNRQSPLP</sequence>
<evidence type="ECO:0000256" key="1">
    <source>
        <dbReference type="SAM" id="Phobius"/>
    </source>
</evidence>
<feature type="transmembrane region" description="Helical" evidence="1">
    <location>
        <begin position="46"/>
        <end position="69"/>
    </location>
</feature>
<keyword evidence="1" id="KW-0812">Transmembrane</keyword>
<dbReference type="EMBL" id="FOTK01000018">
    <property type="protein sequence ID" value="SFM07329.1"/>
    <property type="molecule type" value="Genomic_DNA"/>
</dbReference>
<dbReference type="OrthoDB" id="8003163at2"/>